<feature type="region of interest" description="Disordered" evidence="1">
    <location>
        <begin position="16"/>
        <end position="70"/>
    </location>
</feature>
<protein>
    <recommendedName>
        <fullName evidence="4">Secreted protein</fullName>
    </recommendedName>
</protein>
<accession>A0ABZ2QQK2</accession>
<feature type="compositionally biased region" description="Gly residues" evidence="1">
    <location>
        <begin position="17"/>
        <end position="26"/>
    </location>
</feature>
<evidence type="ECO:0000313" key="2">
    <source>
        <dbReference type="EMBL" id="WXK75857.1"/>
    </source>
</evidence>
<gene>
    <name evidence="2" type="ORF">WAB15_07655</name>
</gene>
<dbReference type="Proteomes" id="UP001626628">
    <property type="component" value="Chromosome"/>
</dbReference>
<organism evidence="2 3">
    <name type="scientific">Streptomyces sirii</name>
    <dbReference type="NCBI Taxonomy" id="3127701"/>
    <lineage>
        <taxon>Bacteria</taxon>
        <taxon>Bacillati</taxon>
        <taxon>Actinomycetota</taxon>
        <taxon>Actinomycetes</taxon>
        <taxon>Kitasatosporales</taxon>
        <taxon>Streptomycetaceae</taxon>
        <taxon>Streptomyces</taxon>
    </lineage>
</organism>
<dbReference type="EMBL" id="CP147982">
    <property type="protein sequence ID" value="WXK75857.1"/>
    <property type="molecule type" value="Genomic_DNA"/>
</dbReference>
<dbReference type="RefSeq" id="WP_399143992.1">
    <property type="nucleotide sequence ID" value="NZ_CP147982.1"/>
</dbReference>
<evidence type="ECO:0008006" key="4">
    <source>
        <dbReference type="Google" id="ProtNLM"/>
    </source>
</evidence>
<sequence>MTVALASVGLVGAGTAYAGGTGGGTPGRTQAARVEAPQQQTVRQDIGRPQWGDHHHRRKSHSHRVDIRQHTSCRTHEANVDILGNVGILNGLLANAGGGEGSSGVQHTRIGTHLACNNVIRK</sequence>
<keyword evidence="3" id="KW-1185">Reference proteome</keyword>
<proteinExistence type="predicted"/>
<reference evidence="2 3" key="1">
    <citation type="submission" date="2024-03" db="EMBL/GenBank/DDBJ databases">
        <title>The complete genome of Streptomyces sirii sp.nov.</title>
        <authorList>
            <person name="Zakalyukina Y.V."/>
            <person name="Belik A.R."/>
            <person name="Biryukov M.V."/>
            <person name="Baturina O.A."/>
            <person name="Kabilov M.R."/>
        </authorList>
    </citation>
    <scope>NUCLEOTIDE SEQUENCE [LARGE SCALE GENOMIC DNA]</scope>
    <source>
        <strain evidence="2 3">BP-8</strain>
    </source>
</reference>
<evidence type="ECO:0000256" key="1">
    <source>
        <dbReference type="SAM" id="MobiDB-lite"/>
    </source>
</evidence>
<evidence type="ECO:0000313" key="3">
    <source>
        <dbReference type="Proteomes" id="UP001626628"/>
    </source>
</evidence>
<name>A0ABZ2QQK2_9ACTN</name>